<reference evidence="2 3" key="1">
    <citation type="submission" date="2021-10" db="EMBL/GenBank/DDBJ databases">
        <title>Lutispora strain m25 sp. nov., a thermophilic, non-spore-forming bacterium isolated from a lab-scale methanogenic bioreactor digesting anaerobic sludge.</title>
        <authorList>
            <person name="El Houari A."/>
            <person name="Mcdonald J."/>
        </authorList>
    </citation>
    <scope>NUCLEOTIDE SEQUENCE [LARGE SCALE GENOMIC DNA]</scope>
    <source>
        <strain evidence="3">m25</strain>
    </source>
</reference>
<proteinExistence type="predicted"/>
<keyword evidence="3" id="KW-1185">Reference proteome</keyword>
<evidence type="ECO:0000313" key="2">
    <source>
        <dbReference type="EMBL" id="MCQ1529587.1"/>
    </source>
</evidence>
<sequence length="78" mass="8789">MEYIVTFFTHFGAIKYSRFLSGKGIPSETMPVPRKLSSSCGVCVKFRASEEISSMVSDDIERIFLLEGSEAKLIYDNK</sequence>
<evidence type="ECO:0000313" key="3">
    <source>
        <dbReference type="Proteomes" id="UP001651880"/>
    </source>
</evidence>
<dbReference type="Pfam" id="PF11823">
    <property type="entry name" value="Se_S_carrier"/>
    <property type="match status" value="1"/>
</dbReference>
<gene>
    <name evidence="2" type="ORF">LJD61_08475</name>
</gene>
<dbReference type="EMBL" id="JAJEKE010000006">
    <property type="protein sequence ID" value="MCQ1529587.1"/>
    <property type="molecule type" value="Genomic_DNA"/>
</dbReference>
<accession>A0ABT1NE94</accession>
<name>A0ABT1NE94_9FIRM</name>
<feature type="domain" description="Putative Se/S carrier protein-like" evidence="1">
    <location>
        <begin position="2"/>
        <end position="51"/>
    </location>
</feature>
<dbReference type="Proteomes" id="UP001651880">
    <property type="component" value="Unassembled WGS sequence"/>
</dbReference>
<dbReference type="InterPro" id="IPR021778">
    <property type="entry name" value="Se/S_carrier-like"/>
</dbReference>
<organism evidence="2 3">
    <name type="scientific">Lutispora saccharofermentans</name>
    <dbReference type="NCBI Taxonomy" id="3024236"/>
    <lineage>
        <taxon>Bacteria</taxon>
        <taxon>Bacillati</taxon>
        <taxon>Bacillota</taxon>
        <taxon>Clostridia</taxon>
        <taxon>Lutisporales</taxon>
        <taxon>Lutisporaceae</taxon>
        <taxon>Lutispora</taxon>
    </lineage>
</organism>
<protein>
    <submittedName>
        <fullName evidence="2">DUF3343 domain-containing protein</fullName>
    </submittedName>
</protein>
<comment type="caution">
    <text evidence="2">The sequence shown here is derived from an EMBL/GenBank/DDBJ whole genome shotgun (WGS) entry which is preliminary data.</text>
</comment>
<evidence type="ECO:0000259" key="1">
    <source>
        <dbReference type="Pfam" id="PF11823"/>
    </source>
</evidence>